<keyword evidence="1" id="KW-0472">Membrane</keyword>
<comment type="caution">
    <text evidence="2">The sequence shown here is derived from an EMBL/GenBank/DDBJ whole genome shotgun (WGS) entry which is preliminary data.</text>
</comment>
<evidence type="ECO:0000313" key="3">
    <source>
        <dbReference type="Proteomes" id="UP001476798"/>
    </source>
</evidence>
<organism evidence="2 3">
    <name type="scientific">Goodea atripinnis</name>
    <dbReference type="NCBI Taxonomy" id="208336"/>
    <lineage>
        <taxon>Eukaryota</taxon>
        <taxon>Metazoa</taxon>
        <taxon>Chordata</taxon>
        <taxon>Craniata</taxon>
        <taxon>Vertebrata</taxon>
        <taxon>Euteleostomi</taxon>
        <taxon>Actinopterygii</taxon>
        <taxon>Neopterygii</taxon>
        <taxon>Teleostei</taxon>
        <taxon>Neoteleostei</taxon>
        <taxon>Acanthomorphata</taxon>
        <taxon>Ovalentaria</taxon>
        <taxon>Atherinomorphae</taxon>
        <taxon>Cyprinodontiformes</taxon>
        <taxon>Goodeidae</taxon>
        <taxon>Goodea</taxon>
    </lineage>
</organism>
<dbReference type="Proteomes" id="UP001476798">
    <property type="component" value="Unassembled WGS sequence"/>
</dbReference>
<proteinExistence type="predicted"/>
<reference evidence="2 3" key="1">
    <citation type="submission" date="2021-06" db="EMBL/GenBank/DDBJ databases">
        <authorList>
            <person name="Palmer J.M."/>
        </authorList>
    </citation>
    <scope>NUCLEOTIDE SEQUENCE [LARGE SCALE GENOMIC DNA]</scope>
    <source>
        <strain evidence="2 3">GA_2019</strain>
        <tissue evidence="2">Muscle</tissue>
    </source>
</reference>
<gene>
    <name evidence="2" type="ORF">GOODEAATRI_029775</name>
</gene>
<accession>A0ABV0Q313</accession>
<protein>
    <submittedName>
        <fullName evidence="2">Uncharacterized protein</fullName>
    </submittedName>
</protein>
<evidence type="ECO:0000256" key="1">
    <source>
        <dbReference type="SAM" id="Phobius"/>
    </source>
</evidence>
<evidence type="ECO:0000313" key="2">
    <source>
        <dbReference type="EMBL" id="MEQ2189862.1"/>
    </source>
</evidence>
<sequence>MYKINHAILVSHVMDFFLAHYFCLIFYVGNEEYIQKDLTEFYCFSDTLYRFSLQISLGYHLIPVNKLGFHSICSCTLISFSLPPLHLPSHLLPLPCLLSFPEYFAPLRFDEGI</sequence>
<keyword evidence="1" id="KW-0812">Transmembrane</keyword>
<name>A0ABV0Q313_9TELE</name>
<feature type="transmembrane region" description="Helical" evidence="1">
    <location>
        <begin position="6"/>
        <end position="28"/>
    </location>
</feature>
<dbReference type="EMBL" id="JAHRIO010094461">
    <property type="protein sequence ID" value="MEQ2189862.1"/>
    <property type="molecule type" value="Genomic_DNA"/>
</dbReference>
<keyword evidence="1" id="KW-1133">Transmembrane helix</keyword>
<keyword evidence="3" id="KW-1185">Reference proteome</keyword>